<evidence type="ECO:0000313" key="2">
    <source>
        <dbReference type="EMBL" id="GAA4455056.1"/>
    </source>
</evidence>
<sequence length="146" mass="15756">MKNQLILAGVATLFMSLAGAFTATIRPDEPAPGIVYSSLLLNGKPLEIATFSRYSRGILRLAVGNAVAAEAVDVPFRVYLQRNGRVVPIGQSDSNQTLYEVDLYPVLSLAVPGDELVIDPVRPADKAAKRVLRVHINWLVLKGDGC</sequence>
<comment type="caution">
    <text evidence="2">The sequence shown here is derived from an EMBL/GenBank/DDBJ whole genome shotgun (WGS) entry which is preliminary data.</text>
</comment>
<dbReference type="Proteomes" id="UP001501175">
    <property type="component" value="Unassembled WGS sequence"/>
</dbReference>
<proteinExistence type="predicted"/>
<dbReference type="EMBL" id="BAABHD010000024">
    <property type="protein sequence ID" value="GAA4455056.1"/>
    <property type="molecule type" value="Genomic_DNA"/>
</dbReference>
<accession>A0ABP8MVK0</accession>
<name>A0ABP8MVK0_9BACT</name>
<keyword evidence="3" id="KW-1185">Reference proteome</keyword>
<gene>
    <name evidence="2" type="ORF">GCM10023189_22410</name>
</gene>
<evidence type="ECO:0000256" key="1">
    <source>
        <dbReference type="SAM" id="SignalP"/>
    </source>
</evidence>
<feature type="signal peptide" evidence="1">
    <location>
        <begin position="1"/>
        <end position="20"/>
    </location>
</feature>
<dbReference type="RefSeq" id="WP_345243484.1">
    <property type="nucleotide sequence ID" value="NZ_BAABHD010000024.1"/>
</dbReference>
<feature type="chain" id="PRO_5047477128" evidence="1">
    <location>
        <begin position="21"/>
        <end position="146"/>
    </location>
</feature>
<reference evidence="3" key="1">
    <citation type="journal article" date="2019" name="Int. J. Syst. Evol. Microbiol.">
        <title>The Global Catalogue of Microorganisms (GCM) 10K type strain sequencing project: providing services to taxonomists for standard genome sequencing and annotation.</title>
        <authorList>
            <consortium name="The Broad Institute Genomics Platform"/>
            <consortium name="The Broad Institute Genome Sequencing Center for Infectious Disease"/>
            <person name="Wu L."/>
            <person name="Ma J."/>
        </authorList>
    </citation>
    <scope>NUCLEOTIDE SEQUENCE [LARGE SCALE GENOMIC DNA]</scope>
    <source>
        <strain evidence="3">JCM 17927</strain>
    </source>
</reference>
<organism evidence="2 3">
    <name type="scientific">Nibrella saemangeumensis</name>
    <dbReference type="NCBI Taxonomy" id="1084526"/>
    <lineage>
        <taxon>Bacteria</taxon>
        <taxon>Pseudomonadati</taxon>
        <taxon>Bacteroidota</taxon>
        <taxon>Cytophagia</taxon>
        <taxon>Cytophagales</taxon>
        <taxon>Spirosomataceae</taxon>
        <taxon>Nibrella</taxon>
    </lineage>
</organism>
<protein>
    <submittedName>
        <fullName evidence="2">Uncharacterized protein</fullName>
    </submittedName>
</protein>
<keyword evidence="1" id="KW-0732">Signal</keyword>
<evidence type="ECO:0000313" key="3">
    <source>
        <dbReference type="Proteomes" id="UP001501175"/>
    </source>
</evidence>